<dbReference type="Proteomes" id="UP001562354">
    <property type="component" value="Unassembled WGS sequence"/>
</dbReference>
<sequence length="330" mass="36566">MNVNRGLSSRFPAEVVFNNLTTEQCINLLRHGVSKSNITIDGSDLRATPNVHSLFGQLSELHSWANGRDVNDLVKTLTRSALLSASETTDALTISVGDIESALKQMLFERRGRENAGRSALPSFDLPIQNRGPKHPDPPAHQSSSATPDISSVKPDSPSSPELVQELDIISESVFYTPRDAVVSNETWAQLEADRASQAYQEAQRARHIETHEFVAERVAFHELAQEAHLNTLEQQSQLSHSEDQANEIKRLLEAARLAKAQANRDRQLAEAQIEQAMKAAEEQRRKEAVAQKKLREMGVCCAGFRRIKQSGGYRCAGGSHWVSDLQLDV</sequence>
<proteinExistence type="predicted"/>
<keyword evidence="1" id="KW-0175">Coiled coil</keyword>
<organism evidence="3 4">
    <name type="scientific">Neodothiora populina</name>
    <dbReference type="NCBI Taxonomy" id="2781224"/>
    <lineage>
        <taxon>Eukaryota</taxon>
        <taxon>Fungi</taxon>
        <taxon>Dikarya</taxon>
        <taxon>Ascomycota</taxon>
        <taxon>Pezizomycotina</taxon>
        <taxon>Dothideomycetes</taxon>
        <taxon>Dothideomycetidae</taxon>
        <taxon>Dothideales</taxon>
        <taxon>Dothioraceae</taxon>
        <taxon>Neodothiora</taxon>
    </lineage>
</organism>
<evidence type="ECO:0000313" key="4">
    <source>
        <dbReference type="Proteomes" id="UP001562354"/>
    </source>
</evidence>
<evidence type="ECO:0000313" key="3">
    <source>
        <dbReference type="EMBL" id="KAL1306376.1"/>
    </source>
</evidence>
<gene>
    <name evidence="3" type="ORF">AAFC00_005085</name>
</gene>
<evidence type="ECO:0000256" key="2">
    <source>
        <dbReference type="SAM" id="MobiDB-lite"/>
    </source>
</evidence>
<dbReference type="EMBL" id="JBFMKM010000004">
    <property type="protein sequence ID" value="KAL1306376.1"/>
    <property type="molecule type" value="Genomic_DNA"/>
</dbReference>
<accession>A0ABR3PJR6</accession>
<keyword evidence="4" id="KW-1185">Reference proteome</keyword>
<feature type="region of interest" description="Disordered" evidence="2">
    <location>
        <begin position="114"/>
        <end position="162"/>
    </location>
</feature>
<reference evidence="3 4" key="1">
    <citation type="submission" date="2024-07" db="EMBL/GenBank/DDBJ databases">
        <title>Draft sequence of the Neodothiora populina.</title>
        <authorList>
            <person name="Drown D.D."/>
            <person name="Schuette U.S."/>
            <person name="Buechlein A.B."/>
            <person name="Rusch D.R."/>
            <person name="Winton L.W."/>
            <person name="Adams G.A."/>
        </authorList>
    </citation>
    <scope>NUCLEOTIDE SEQUENCE [LARGE SCALE GENOMIC DNA]</scope>
    <source>
        <strain evidence="3 4">CPC 39397</strain>
    </source>
</reference>
<feature type="coiled-coil region" evidence="1">
    <location>
        <begin position="239"/>
        <end position="294"/>
    </location>
</feature>
<feature type="compositionally biased region" description="Polar residues" evidence="2">
    <location>
        <begin position="141"/>
        <end position="150"/>
    </location>
</feature>
<dbReference type="GeneID" id="95978785"/>
<evidence type="ECO:0000256" key="1">
    <source>
        <dbReference type="SAM" id="Coils"/>
    </source>
</evidence>
<protein>
    <submittedName>
        <fullName evidence="3">Uncharacterized protein</fullName>
    </submittedName>
</protein>
<name>A0ABR3PJR6_9PEZI</name>
<comment type="caution">
    <text evidence="3">The sequence shown here is derived from an EMBL/GenBank/DDBJ whole genome shotgun (WGS) entry which is preliminary data.</text>
</comment>
<dbReference type="RefSeq" id="XP_069202649.1">
    <property type="nucleotide sequence ID" value="XM_069347789.1"/>
</dbReference>